<dbReference type="EMBL" id="JACBYW010000001">
    <property type="protein sequence ID" value="NYH77507.1"/>
    <property type="molecule type" value="Genomic_DNA"/>
</dbReference>
<dbReference type="EMBL" id="JACBYW010000001">
    <property type="protein sequence ID" value="NYH77517.1"/>
    <property type="molecule type" value="Genomic_DNA"/>
</dbReference>
<dbReference type="Proteomes" id="UP000548304">
    <property type="component" value="Unassembled WGS sequence"/>
</dbReference>
<keyword evidence="3" id="KW-1185">Reference proteome</keyword>
<name>A0A852Z551_9ACTN</name>
<reference evidence="1 3" key="1">
    <citation type="submission" date="2020-07" db="EMBL/GenBank/DDBJ databases">
        <title>Genomic Encyclopedia of Type Strains, Phase III (KMG-III): the genomes of soil and plant-associated and newly described type strains.</title>
        <authorList>
            <person name="Whitman W."/>
        </authorList>
    </citation>
    <scope>NUCLEOTIDE SEQUENCE [LARGE SCALE GENOMIC DNA]</scope>
    <source>
        <strain evidence="1 3">CECT 8576</strain>
    </source>
</reference>
<gene>
    <name evidence="1" type="ORF">FHR84_000821</name>
    <name evidence="2" type="ORF">FHR84_000831</name>
</gene>
<evidence type="ECO:0000313" key="2">
    <source>
        <dbReference type="EMBL" id="NYH77517.1"/>
    </source>
</evidence>
<organism evidence="1 3">
    <name type="scientific">Actinopolyspora biskrensis</name>
    <dbReference type="NCBI Taxonomy" id="1470178"/>
    <lineage>
        <taxon>Bacteria</taxon>
        <taxon>Bacillati</taxon>
        <taxon>Actinomycetota</taxon>
        <taxon>Actinomycetes</taxon>
        <taxon>Actinopolysporales</taxon>
        <taxon>Actinopolysporaceae</taxon>
        <taxon>Actinopolyspora</taxon>
    </lineage>
</organism>
<protein>
    <recommendedName>
        <fullName evidence="4">Transposase</fullName>
    </recommendedName>
</protein>
<accession>A0A852Z551</accession>
<dbReference type="AlphaFoldDB" id="A0A852Z551"/>
<comment type="caution">
    <text evidence="1">The sequence shown here is derived from an EMBL/GenBank/DDBJ whole genome shotgun (WGS) entry which is preliminary data.</text>
</comment>
<evidence type="ECO:0008006" key="4">
    <source>
        <dbReference type="Google" id="ProtNLM"/>
    </source>
</evidence>
<proteinExistence type="predicted"/>
<sequence>MAAMGLAADGDQVATPFPRRWSGGLSDEPWPGAPRAITDEHVEQLIIKTLVEASPRDDTYWSTRSMAEVMGMSQTAISCMWRAFGLKPHVVDTWKLSTDPQFIDKVGDVVGLYMDPSENVLVLCVDEKS</sequence>
<evidence type="ECO:0000313" key="1">
    <source>
        <dbReference type="EMBL" id="NYH77507.1"/>
    </source>
</evidence>
<evidence type="ECO:0000313" key="3">
    <source>
        <dbReference type="Proteomes" id="UP000548304"/>
    </source>
</evidence>